<evidence type="ECO:0000256" key="1">
    <source>
        <dbReference type="ARBA" id="ARBA00001966"/>
    </source>
</evidence>
<keyword evidence="4" id="KW-0378">Hydrolase</keyword>
<keyword evidence="3" id="KW-0479">Metal-binding</keyword>
<evidence type="ECO:0000256" key="6">
    <source>
        <dbReference type="ARBA" id="ARBA00023014"/>
    </source>
</evidence>
<gene>
    <name evidence="8" type="ORF">DPC56_02185</name>
</gene>
<organism evidence="8 9">
    <name type="scientific">Methanothermobacter tenebrarum</name>
    <dbReference type="NCBI Taxonomy" id="680118"/>
    <lineage>
        <taxon>Archaea</taxon>
        <taxon>Methanobacteriati</taxon>
        <taxon>Methanobacteriota</taxon>
        <taxon>Methanomada group</taxon>
        <taxon>Methanobacteria</taxon>
        <taxon>Methanobacteriales</taxon>
        <taxon>Methanobacteriaceae</taxon>
        <taxon>Methanothermobacter</taxon>
    </lineage>
</organism>
<dbReference type="PANTHER" id="PTHR36531">
    <property type="entry name" value="CRISPR-ASSOCIATED EXONUCLEASE CAS4"/>
    <property type="match status" value="1"/>
</dbReference>
<dbReference type="AlphaFoldDB" id="A0A328PIT5"/>
<feature type="domain" description="DUF83" evidence="7">
    <location>
        <begin position="165"/>
        <end position="246"/>
    </location>
</feature>
<evidence type="ECO:0000259" key="7">
    <source>
        <dbReference type="Pfam" id="PF01930"/>
    </source>
</evidence>
<evidence type="ECO:0000313" key="8">
    <source>
        <dbReference type="EMBL" id="RAO79606.1"/>
    </source>
</evidence>
<comment type="cofactor">
    <cofactor evidence="1">
        <name>[4Fe-4S] cluster</name>
        <dbReference type="ChEBI" id="CHEBI:49883"/>
    </cofactor>
</comment>
<dbReference type="Proteomes" id="UP000249782">
    <property type="component" value="Unassembled WGS sequence"/>
</dbReference>
<dbReference type="GO" id="GO:0004518">
    <property type="term" value="F:nuclease activity"/>
    <property type="evidence" value="ECO:0007669"/>
    <property type="project" value="UniProtKB-KW"/>
</dbReference>
<evidence type="ECO:0000256" key="2">
    <source>
        <dbReference type="ARBA" id="ARBA00022722"/>
    </source>
</evidence>
<dbReference type="EMBL" id="QLOE01000002">
    <property type="protein sequence ID" value="RAO79606.1"/>
    <property type="molecule type" value="Genomic_DNA"/>
</dbReference>
<dbReference type="GO" id="GO:0016787">
    <property type="term" value="F:hydrolase activity"/>
    <property type="evidence" value="ECO:0007669"/>
    <property type="project" value="UniProtKB-KW"/>
</dbReference>
<evidence type="ECO:0000313" key="9">
    <source>
        <dbReference type="Proteomes" id="UP000249782"/>
    </source>
</evidence>
<sequence>MVVLFMNMRVSLISEYLFCPFKLYIEEVDERSIQKIKLIRGAYNDFKDLIGDVLPLIHKGMGVNEIRDILKRGVERLAPPSEIEKILEMEAEVESIKIKRFMDVTGKDGYEIRRFIANPSLSNYRIYDDSLELYGNVHRIEIIKGKYHPIKIKTGLPPYKGVWDSDALEVAAYALLIEKEFKSEVLLGFVDYILVGERRPVTIDQALREDLLTIIGEIKGILMGEHAPSANLNPRKCEKCNCNDICPEKL</sequence>
<comment type="caution">
    <text evidence="8">The sequence shown here is derived from an EMBL/GenBank/DDBJ whole genome shotgun (WGS) entry which is preliminary data.</text>
</comment>
<proteinExistence type="predicted"/>
<keyword evidence="9" id="KW-1185">Reference proteome</keyword>
<evidence type="ECO:0000256" key="5">
    <source>
        <dbReference type="ARBA" id="ARBA00023004"/>
    </source>
</evidence>
<dbReference type="InterPro" id="IPR051827">
    <property type="entry name" value="Cas4_exonuclease"/>
</dbReference>
<keyword evidence="6" id="KW-0411">Iron-sulfur</keyword>
<evidence type="ECO:0000256" key="4">
    <source>
        <dbReference type="ARBA" id="ARBA00022801"/>
    </source>
</evidence>
<dbReference type="GO" id="GO:0051536">
    <property type="term" value="F:iron-sulfur cluster binding"/>
    <property type="evidence" value="ECO:0007669"/>
    <property type="project" value="UniProtKB-KW"/>
</dbReference>
<dbReference type="InterPro" id="IPR011604">
    <property type="entry name" value="PDDEXK-like_dom_sf"/>
</dbReference>
<reference evidence="8 9" key="1">
    <citation type="submission" date="2018-06" db="EMBL/GenBank/DDBJ databases">
        <title>Draft genome sequence of hyperthermophilic methanogen Methanothermobacter tenebrarum sp. MCM-B 1447.</title>
        <authorList>
            <person name="Pore S.D."/>
            <person name="Dagar S."/>
            <person name="Dhakephalkar P.K."/>
        </authorList>
    </citation>
    <scope>NUCLEOTIDE SEQUENCE [LARGE SCALE GENOMIC DNA]</scope>
    <source>
        <strain evidence="8 9">MCM B 1447</strain>
    </source>
</reference>
<dbReference type="Pfam" id="PF01930">
    <property type="entry name" value="Cas_Cas4"/>
    <property type="match status" value="1"/>
</dbReference>
<evidence type="ECO:0000256" key="3">
    <source>
        <dbReference type="ARBA" id="ARBA00022723"/>
    </source>
</evidence>
<protein>
    <recommendedName>
        <fullName evidence="7">DUF83 domain-containing protein</fullName>
    </recommendedName>
</protein>
<dbReference type="InterPro" id="IPR022765">
    <property type="entry name" value="Dna2/Cas4_DUF83"/>
</dbReference>
<dbReference type="PANTHER" id="PTHR36531:SF6">
    <property type="entry name" value="DNA REPLICATION ATP-DEPENDENT HELICASE_NUCLEASE DNA2"/>
    <property type="match status" value="1"/>
</dbReference>
<accession>A0A328PIT5</accession>
<dbReference type="GO" id="GO:0046872">
    <property type="term" value="F:metal ion binding"/>
    <property type="evidence" value="ECO:0007669"/>
    <property type="project" value="UniProtKB-KW"/>
</dbReference>
<keyword evidence="5" id="KW-0408">Iron</keyword>
<keyword evidence="2" id="KW-0540">Nuclease</keyword>
<dbReference type="Gene3D" id="3.90.320.10">
    <property type="match status" value="1"/>
</dbReference>
<name>A0A328PIT5_9EURY</name>